<dbReference type="EMBL" id="JAOQJZ010000003">
    <property type="protein sequence ID" value="MCU6705195.1"/>
    <property type="molecule type" value="Genomic_DNA"/>
</dbReference>
<evidence type="ECO:0000313" key="2">
    <source>
        <dbReference type="EMBL" id="MCU6705195.1"/>
    </source>
</evidence>
<proteinExistence type="predicted"/>
<protein>
    <submittedName>
        <fullName evidence="2">Uncharacterized protein</fullName>
    </submittedName>
</protein>
<feature type="transmembrane region" description="Helical" evidence="1">
    <location>
        <begin position="45"/>
        <end position="65"/>
    </location>
</feature>
<organism evidence="2 3">
    <name type="scientific">Hominimerdicola aceti</name>
    <dbReference type="NCBI Taxonomy" id="2981726"/>
    <lineage>
        <taxon>Bacteria</taxon>
        <taxon>Bacillati</taxon>
        <taxon>Bacillota</taxon>
        <taxon>Clostridia</taxon>
        <taxon>Eubacteriales</taxon>
        <taxon>Oscillospiraceae</taxon>
        <taxon>Hominimerdicola</taxon>
    </lineage>
</organism>
<dbReference type="RefSeq" id="WP_267300595.1">
    <property type="nucleotide sequence ID" value="NZ_JAOQJZ010000003.1"/>
</dbReference>
<keyword evidence="1" id="KW-0472">Membrane</keyword>
<dbReference type="AlphaFoldDB" id="A0AAE3LH89"/>
<gene>
    <name evidence="2" type="ORF">OCV57_04545</name>
</gene>
<feature type="transmembrane region" description="Helical" evidence="1">
    <location>
        <begin position="16"/>
        <end position="39"/>
    </location>
</feature>
<reference evidence="2 3" key="1">
    <citation type="journal article" date="2021" name="ISME Commun">
        <title>Automated analysis of genomic sequences facilitates high-throughput and comprehensive description of bacteria.</title>
        <authorList>
            <person name="Hitch T.C.A."/>
        </authorList>
    </citation>
    <scope>NUCLEOTIDE SEQUENCE [LARGE SCALE GENOMIC DNA]</scope>
    <source>
        <strain evidence="2 3">Sanger_31</strain>
    </source>
</reference>
<keyword evidence="3" id="KW-1185">Reference proteome</keyword>
<feature type="transmembrane region" description="Helical" evidence="1">
    <location>
        <begin position="77"/>
        <end position="98"/>
    </location>
</feature>
<accession>A0AAE3LH89</accession>
<keyword evidence="1" id="KW-0812">Transmembrane</keyword>
<name>A0AAE3LH89_9FIRM</name>
<sequence>MGEHKHYKESGKFSPVGAVLMVLATAVCGGLLFWLYLLFEGWCTIIYLNVIAAIAVSCALGFVGGKIVRAFKMRNTVVAVACAVVGFLFASYFKWALYDYNDLKKYGYELMEEYTAYDYYDELNMLFDENTDGFGDYYDFYHQTKAYDLFSNDSTGDFSDEDIATMQKKSVWQFFELDKLLGKDKKSAQKSLEKSYTMNAYDYTYDYRDYDKTGLFDIIAHPSDLWNDIKSINKEGRWSYKSSHSSRDNGSLVNGTILWIVWGSEFILLLAFLVGGVRIKSKEPFIESEDDWAEYKNLKDAYKFMVPEDIKSFKVSMEQSPYTLFDYQTAVTQFLPTYMVIDCYVSKSGNENYLTVYQQTINPKNKNPDTKVLVKNLFVDGDFMNRLYSLANFAPQMQDVQQTPQ</sequence>
<feature type="transmembrane region" description="Helical" evidence="1">
    <location>
        <begin position="257"/>
        <end position="277"/>
    </location>
</feature>
<dbReference type="Proteomes" id="UP001208131">
    <property type="component" value="Unassembled WGS sequence"/>
</dbReference>
<comment type="caution">
    <text evidence="2">The sequence shown here is derived from an EMBL/GenBank/DDBJ whole genome shotgun (WGS) entry which is preliminary data.</text>
</comment>
<evidence type="ECO:0000313" key="3">
    <source>
        <dbReference type="Proteomes" id="UP001208131"/>
    </source>
</evidence>
<keyword evidence="1" id="KW-1133">Transmembrane helix</keyword>
<evidence type="ECO:0000256" key="1">
    <source>
        <dbReference type="SAM" id="Phobius"/>
    </source>
</evidence>